<sequence>MQAKRAQELCYFCNEKYNIGHKCNLPKQLFMLEMDSIELDDLELELKSPINDNKYVKSETIVYGATTLISLCALAGIQGAQTIHVKGYSGKRPVQILLDGGITHNSIDKDCVKRLGCTIIPTPTSYVSFGNTATETTTGVVRDFEWILQGTTYLSDLIVFHIGRYDIVLGALWMKTLGPMTIDFTELTISFNHQWKKHILKVVHEDCRLTSSKVVNKLSGDQVELFMLQMLQVMNGTLWDRILPCSYQRRKP</sequence>
<comment type="caution">
    <text evidence="1">The sequence shown here is derived from an EMBL/GenBank/DDBJ whole genome shotgun (WGS) entry which is preliminary data.</text>
</comment>
<protein>
    <submittedName>
        <fullName evidence="1">Uncharacterized protein</fullName>
    </submittedName>
</protein>
<dbReference type="EMBL" id="JAIVGD010000015">
    <property type="protein sequence ID" value="KAH0757782.1"/>
    <property type="molecule type" value="Genomic_DNA"/>
</dbReference>
<dbReference type="Gene3D" id="2.40.70.10">
    <property type="entry name" value="Acid Proteases"/>
    <property type="match status" value="1"/>
</dbReference>
<proteinExistence type="predicted"/>
<name>A0ABQ7V138_SOLTU</name>
<evidence type="ECO:0000313" key="2">
    <source>
        <dbReference type="Proteomes" id="UP000826656"/>
    </source>
</evidence>
<dbReference type="CDD" id="cd00303">
    <property type="entry name" value="retropepsin_like"/>
    <property type="match status" value="1"/>
</dbReference>
<dbReference type="InterPro" id="IPR021109">
    <property type="entry name" value="Peptidase_aspartic_dom_sf"/>
</dbReference>
<evidence type="ECO:0000313" key="1">
    <source>
        <dbReference type="EMBL" id="KAH0757782.1"/>
    </source>
</evidence>
<gene>
    <name evidence="1" type="ORF">KY290_021275</name>
</gene>
<reference evidence="1 2" key="1">
    <citation type="journal article" date="2021" name="bioRxiv">
        <title>Chromosome-scale and haplotype-resolved genome assembly of a tetraploid potato cultivar.</title>
        <authorList>
            <person name="Sun H."/>
            <person name="Jiao W.-B."/>
            <person name="Krause K."/>
            <person name="Campoy J.A."/>
            <person name="Goel M."/>
            <person name="Folz-Donahue K."/>
            <person name="Kukat C."/>
            <person name="Huettel B."/>
            <person name="Schneeberger K."/>
        </authorList>
    </citation>
    <scope>NUCLEOTIDE SEQUENCE [LARGE SCALE GENOMIC DNA]</scope>
    <source>
        <strain evidence="1">SolTubOtavaFocal</strain>
        <tissue evidence="1">Leaves</tissue>
    </source>
</reference>
<organism evidence="1 2">
    <name type="scientific">Solanum tuberosum</name>
    <name type="common">Potato</name>
    <dbReference type="NCBI Taxonomy" id="4113"/>
    <lineage>
        <taxon>Eukaryota</taxon>
        <taxon>Viridiplantae</taxon>
        <taxon>Streptophyta</taxon>
        <taxon>Embryophyta</taxon>
        <taxon>Tracheophyta</taxon>
        <taxon>Spermatophyta</taxon>
        <taxon>Magnoliopsida</taxon>
        <taxon>eudicotyledons</taxon>
        <taxon>Gunneridae</taxon>
        <taxon>Pentapetalae</taxon>
        <taxon>asterids</taxon>
        <taxon>lamiids</taxon>
        <taxon>Solanales</taxon>
        <taxon>Solanaceae</taxon>
        <taxon>Solanoideae</taxon>
        <taxon>Solaneae</taxon>
        <taxon>Solanum</taxon>
    </lineage>
</organism>
<dbReference type="SUPFAM" id="SSF50630">
    <property type="entry name" value="Acid proteases"/>
    <property type="match status" value="1"/>
</dbReference>
<dbReference type="Pfam" id="PF08284">
    <property type="entry name" value="RVP_2"/>
    <property type="match status" value="1"/>
</dbReference>
<accession>A0ABQ7V138</accession>
<dbReference type="Proteomes" id="UP000826656">
    <property type="component" value="Unassembled WGS sequence"/>
</dbReference>
<keyword evidence="2" id="KW-1185">Reference proteome</keyword>